<name>A0A9P9RAD9_FUSSL</name>
<dbReference type="AlphaFoldDB" id="A0A9P9RAD9"/>
<accession>A0A9P9RAD9</accession>
<evidence type="ECO:0000313" key="3">
    <source>
        <dbReference type="Proteomes" id="UP000736672"/>
    </source>
</evidence>
<protein>
    <submittedName>
        <fullName evidence="2">Uncharacterized protein</fullName>
    </submittedName>
</protein>
<dbReference type="EMBL" id="JAGTJS010000004">
    <property type="protein sequence ID" value="KAH7271238.1"/>
    <property type="molecule type" value="Genomic_DNA"/>
</dbReference>
<proteinExistence type="predicted"/>
<dbReference type="OrthoDB" id="10516821at2759"/>
<evidence type="ECO:0000256" key="1">
    <source>
        <dbReference type="SAM" id="MobiDB-lite"/>
    </source>
</evidence>
<feature type="region of interest" description="Disordered" evidence="1">
    <location>
        <begin position="242"/>
        <end position="266"/>
    </location>
</feature>
<dbReference type="Proteomes" id="UP000736672">
    <property type="component" value="Unassembled WGS sequence"/>
</dbReference>
<comment type="caution">
    <text evidence="2">The sequence shown here is derived from an EMBL/GenBank/DDBJ whole genome shotgun (WGS) entry which is preliminary data.</text>
</comment>
<sequence>MGRRPKNWHRDQFYDHRKKQEKRPIAAAPGSMDLADEYPTSATVPPPSPTNLGMSIPAPRRSRGATPGPSNLCVRIRLRDQTETVARALLVEGLKYIGIDEEFVTRNGIFSIPLREDKKKYIAEGPASTGILHAESSADIAILHPSRDPSQTALKRAIVFRPESSGQPSHDIRVPRRMRHLCEVNKKRTGAGVNLGLGLQTKNKVVGPVPIVMLMVEVYPHVNKTGGSTQLVSKTASLWQHGEVRSSSRPAESPGPEPADDIGTKQCVNGPLSIPATVTSRVLLYLGRTVGAGVPPLGKSLPLGNWEGAYYVCMAV</sequence>
<organism evidence="2 3">
    <name type="scientific">Fusarium solani</name>
    <name type="common">Filamentous fungus</name>
    <dbReference type="NCBI Taxonomy" id="169388"/>
    <lineage>
        <taxon>Eukaryota</taxon>
        <taxon>Fungi</taxon>
        <taxon>Dikarya</taxon>
        <taxon>Ascomycota</taxon>
        <taxon>Pezizomycotina</taxon>
        <taxon>Sordariomycetes</taxon>
        <taxon>Hypocreomycetidae</taxon>
        <taxon>Hypocreales</taxon>
        <taxon>Nectriaceae</taxon>
        <taxon>Fusarium</taxon>
        <taxon>Fusarium solani species complex</taxon>
    </lineage>
</organism>
<evidence type="ECO:0000313" key="2">
    <source>
        <dbReference type="EMBL" id="KAH7271238.1"/>
    </source>
</evidence>
<gene>
    <name evidence="2" type="ORF">B0J15DRAFT_461286</name>
</gene>
<keyword evidence="3" id="KW-1185">Reference proteome</keyword>
<feature type="region of interest" description="Disordered" evidence="1">
    <location>
        <begin position="1"/>
        <end position="69"/>
    </location>
</feature>
<reference evidence="2" key="1">
    <citation type="journal article" date="2021" name="Nat. Commun.">
        <title>Genetic determinants of endophytism in the Arabidopsis root mycobiome.</title>
        <authorList>
            <person name="Mesny F."/>
            <person name="Miyauchi S."/>
            <person name="Thiergart T."/>
            <person name="Pickel B."/>
            <person name="Atanasova L."/>
            <person name="Karlsson M."/>
            <person name="Huettel B."/>
            <person name="Barry K.W."/>
            <person name="Haridas S."/>
            <person name="Chen C."/>
            <person name="Bauer D."/>
            <person name="Andreopoulos W."/>
            <person name="Pangilinan J."/>
            <person name="LaButti K."/>
            <person name="Riley R."/>
            <person name="Lipzen A."/>
            <person name="Clum A."/>
            <person name="Drula E."/>
            <person name="Henrissat B."/>
            <person name="Kohler A."/>
            <person name="Grigoriev I.V."/>
            <person name="Martin F.M."/>
            <person name="Hacquard S."/>
        </authorList>
    </citation>
    <scope>NUCLEOTIDE SEQUENCE</scope>
    <source>
        <strain evidence="2">FSSC 5 MPI-SDFR-AT-0091</strain>
    </source>
</reference>